<accession>A0A7X0F1I1</accession>
<dbReference type="RefSeq" id="WP_221496594.1">
    <property type="nucleotide sequence ID" value="NZ_JACHJB010000002.1"/>
</dbReference>
<dbReference type="AlphaFoldDB" id="A0A7X0F1I1"/>
<feature type="transmembrane region" description="Helical" evidence="1">
    <location>
        <begin position="24"/>
        <end position="46"/>
    </location>
</feature>
<dbReference type="CDD" id="cd02440">
    <property type="entry name" value="AdoMet_MTases"/>
    <property type="match status" value="1"/>
</dbReference>
<keyword evidence="4" id="KW-1185">Reference proteome</keyword>
<dbReference type="InterPro" id="IPR041698">
    <property type="entry name" value="Methyltransf_25"/>
</dbReference>
<dbReference type="SUPFAM" id="SSF53335">
    <property type="entry name" value="S-adenosyl-L-methionine-dependent methyltransferases"/>
    <property type="match status" value="1"/>
</dbReference>
<dbReference type="PANTHER" id="PTHR43464:SF23">
    <property type="entry name" value="JUVENILE HORMONE ACID O-METHYLTRANSFERASE"/>
    <property type="match status" value="1"/>
</dbReference>
<evidence type="ECO:0000256" key="1">
    <source>
        <dbReference type="SAM" id="Phobius"/>
    </source>
</evidence>
<gene>
    <name evidence="3" type="ORF">FHU36_005495</name>
</gene>
<dbReference type="Gene3D" id="3.40.50.150">
    <property type="entry name" value="Vaccinia Virus protein VP39"/>
    <property type="match status" value="1"/>
</dbReference>
<keyword evidence="1" id="KW-1133">Transmembrane helix</keyword>
<comment type="caution">
    <text evidence="3">The sequence shown here is derived from an EMBL/GenBank/DDBJ whole genome shotgun (WGS) entry which is preliminary data.</text>
</comment>
<sequence length="678" mass="75303">MAETPEVTRWRTLWLMLRTRPRTLVPETFAFACGMVVVGAAGAWLVHLASAFGPILAALTAASCGVCLLSCAVAWWPRFGWRNRRLSLEDHPRLRAVVREAVELAGWDKVPTVRVRAWAEVLAWRGRWGRGELMLGLPLLVGLRPDELRAVIVRELLYCTTLREHERHVLILNSIDVRRAVSGRPDGHRAPLRAHALRLRRELWKATADRVGHDVLARATRRGTVVGHAFGWYLDSNVLPFRESGHVADLYRHFHWKIADDGLLDRMRPAVDRHVADRLDRHEAALLEEFGWKAGEPVEPITGAVLQWIPDALERGLGRVVQKEHVKGFPLRSKPLRLGDFTPELWSAMAASRWQALFTAMAALLGREVYALDAVRLARDGRAAELDWWHTADPCPHPTPAVCVLVTLLDVELRARGYVHTHPVRHRLLTGPLGDTVDVVELAGRIERGLPYPFDLGGDMAGSDPDADARRLAAEHLRGGDATGWFERLYAESATGDAVVPWDARAPHPLLVEWALERAGKGGRALVVGAGLGDDAEYVARLGYDTVAFDVSPSAVRLAQRRFPGTRVAYQAANLLDPPAGWREAFDLVVEVMTVQSLPEHLHGPALERVAGFVRPGGTLVVIASARDEDGPVFAPPWPLTPAEIGAFAEHGLVADRIEDLREPERRRWRATFTRPLG</sequence>
<reference evidence="3 4" key="1">
    <citation type="submission" date="2020-08" db="EMBL/GenBank/DDBJ databases">
        <title>Sequencing the genomes of 1000 actinobacteria strains.</title>
        <authorList>
            <person name="Klenk H.-P."/>
        </authorList>
    </citation>
    <scope>NUCLEOTIDE SEQUENCE [LARGE SCALE GENOMIC DNA]</scope>
    <source>
        <strain evidence="3 4">DSM 45913</strain>
    </source>
</reference>
<dbReference type="GO" id="GO:0010420">
    <property type="term" value="F:polyprenyldihydroxybenzoate methyltransferase activity"/>
    <property type="evidence" value="ECO:0007669"/>
    <property type="project" value="TreeGrafter"/>
</dbReference>
<keyword evidence="3" id="KW-0489">Methyltransferase</keyword>
<organism evidence="3 4">
    <name type="scientific">Nonomuraea muscovyensis</name>
    <dbReference type="NCBI Taxonomy" id="1124761"/>
    <lineage>
        <taxon>Bacteria</taxon>
        <taxon>Bacillati</taxon>
        <taxon>Actinomycetota</taxon>
        <taxon>Actinomycetes</taxon>
        <taxon>Streptosporangiales</taxon>
        <taxon>Streptosporangiaceae</taxon>
        <taxon>Nonomuraea</taxon>
    </lineage>
</organism>
<protein>
    <submittedName>
        <fullName evidence="3">SAM-dependent methyltransferase</fullName>
    </submittedName>
</protein>
<dbReference type="EMBL" id="JACHJB010000002">
    <property type="protein sequence ID" value="MBB6348950.1"/>
    <property type="molecule type" value="Genomic_DNA"/>
</dbReference>
<keyword evidence="1" id="KW-0812">Transmembrane</keyword>
<feature type="domain" description="Methyltransferase" evidence="2">
    <location>
        <begin position="526"/>
        <end position="618"/>
    </location>
</feature>
<feature type="transmembrane region" description="Helical" evidence="1">
    <location>
        <begin position="52"/>
        <end position="76"/>
    </location>
</feature>
<dbReference type="Pfam" id="PF13649">
    <property type="entry name" value="Methyltransf_25"/>
    <property type="match status" value="1"/>
</dbReference>
<proteinExistence type="predicted"/>
<evidence type="ECO:0000313" key="4">
    <source>
        <dbReference type="Proteomes" id="UP000583800"/>
    </source>
</evidence>
<keyword evidence="3" id="KW-0808">Transferase</keyword>
<dbReference type="PANTHER" id="PTHR43464">
    <property type="entry name" value="METHYLTRANSFERASE"/>
    <property type="match status" value="1"/>
</dbReference>
<keyword evidence="1" id="KW-0472">Membrane</keyword>
<name>A0A7X0F1I1_9ACTN</name>
<dbReference type="GO" id="GO:0032259">
    <property type="term" value="P:methylation"/>
    <property type="evidence" value="ECO:0007669"/>
    <property type="project" value="UniProtKB-KW"/>
</dbReference>
<dbReference type="InterPro" id="IPR029063">
    <property type="entry name" value="SAM-dependent_MTases_sf"/>
</dbReference>
<evidence type="ECO:0000313" key="3">
    <source>
        <dbReference type="EMBL" id="MBB6348950.1"/>
    </source>
</evidence>
<dbReference type="Proteomes" id="UP000583800">
    <property type="component" value="Unassembled WGS sequence"/>
</dbReference>
<evidence type="ECO:0000259" key="2">
    <source>
        <dbReference type="Pfam" id="PF13649"/>
    </source>
</evidence>